<dbReference type="PANTHER" id="PTHR47654">
    <property type="entry name" value="ZN(II)2CYS6 TRANSCRIPTION FACTOR (EUROFUNG)-RELATED"/>
    <property type="match status" value="1"/>
</dbReference>
<dbReference type="Proteomes" id="UP000800200">
    <property type="component" value="Unassembled WGS sequence"/>
</dbReference>
<dbReference type="PANTHER" id="PTHR47654:SF5">
    <property type="entry name" value="TRANSCRIPTION FACTOR DOMAIN-CONTAINING PROTEIN"/>
    <property type="match status" value="1"/>
</dbReference>
<accession>A0A6A6DAJ0</accession>
<dbReference type="Pfam" id="PF04082">
    <property type="entry name" value="Fungal_trans"/>
    <property type="match status" value="1"/>
</dbReference>
<keyword evidence="1" id="KW-0539">Nucleus</keyword>
<dbReference type="InterPro" id="IPR007219">
    <property type="entry name" value="XnlR_reg_dom"/>
</dbReference>
<sequence length="775" mass="87140">MIRLLKDLRNNVSEGEKVKIDDLLGGIGDDISTVASTLKISAAKRCRSPDSDDSDDSDEDGEDGDALVSASTDTSEGLDILDEDLHIDEESRATGFHGKNSEVQWLRSLKSRFQRAGRKPPGMRHGPPSNDDEATTQRIDTVQRRRKSSRAGRIPRVSSSDFYLDKETIEVDVLFDPFELPPVETAQNLLNCFMNTVQDSFPILSKKLFEDQFHEYYESVRQRRPNKFTERWQAILNLVFAIGANYSHLIKADWRGDDRDHLVYQSRARMLGLKGAALISPPDLSLIQITGLLAIYYQSIGHVSRAWIVVGISVRFAQTLGLHVRNEDPNASALKQETLVRTWWGLYLLERLLSAITGRPTIILDNYCSVPLPLPLCEDKLSEAAVAAQYEDRLHLRSFNLAPFFRISSSTPLSSGVNDSSTRTLVPIISRSPLEARIKLGIITGKVLSELYSPGTATNSWESVQQKISLLTEELDQWALSLPNGADFTGKGLDPNSQRDHILLGFYYYSTKIIIMRPCLCRLERRTEHQTRSSANFNKRTARACVEAAESITRMLPDQPNPVYIYQTGPWWSIVHNIMQPVAIFLLEMSYGAAHMQKNGKEVTPFIKKLIRWLRAMRESNAMAKRAYPMALGILRSVAPRVNADISDLLNEDVAIIEDPLSFLDGDISTMGQLFAEQDKYPGNYPQVDCDGLADSFPDFLGTQQDDTTIPGFVDTTGTYQQLIFPNAPQLSTIYGNPFLTSYDQQNPILMNSDEFYYEHPDASMPTYPHQQPPS</sequence>
<evidence type="ECO:0000313" key="4">
    <source>
        <dbReference type="EMBL" id="KAF2175302.1"/>
    </source>
</evidence>
<dbReference type="OrthoDB" id="424974at2759"/>
<dbReference type="CDD" id="cd12148">
    <property type="entry name" value="fungal_TF_MHR"/>
    <property type="match status" value="1"/>
</dbReference>
<dbReference type="AlphaFoldDB" id="A0A6A6DAJ0"/>
<reference evidence="4" key="1">
    <citation type="journal article" date="2020" name="Stud. Mycol.">
        <title>101 Dothideomycetes genomes: a test case for predicting lifestyles and emergence of pathogens.</title>
        <authorList>
            <person name="Haridas S."/>
            <person name="Albert R."/>
            <person name="Binder M."/>
            <person name="Bloem J."/>
            <person name="Labutti K."/>
            <person name="Salamov A."/>
            <person name="Andreopoulos B."/>
            <person name="Baker S."/>
            <person name="Barry K."/>
            <person name="Bills G."/>
            <person name="Bluhm B."/>
            <person name="Cannon C."/>
            <person name="Castanera R."/>
            <person name="Culley D."/>
            <person name="Daum C."/>
            <person name="Ezra D."/>
            <person name="Gonzalez J."/>
            <person name="Henrissat B."/>
            <person name="Kuo A."/>
            <person name="Liang C."/>
            <person name="Lipzen A."/>
            <person name="Lutzoni F."/>
            <person name="Magnuson J."/>
            <person name="Mondo S."/>
            <person name="Nolan M."/>
            <person name="Ohm R."/>
            <person name="Pangilinan J."/>
            <person name="Park H.-J."/>
            <person name="Ramirez L."/>
            <person name="Alfaro M."/>
            <person name="Sun H."/>
            <person name="Tritt A."/>
            <person name="Yoshinaga Y."/>
            <person name="Zwiers L.-H."/>
            <person name="Turgeon B."/>
            <person name="Goodwin S."/>
            <person name="Spatafora J."/>
            <person name="Crous P."/>
            <person name="Grigoriev I."/>
        </authorList>
    </citation>
    <scope>NUCLEOTIDE SEQUENCE</scope>
    <source>
        <strain evidence="4">CBS 207.26</strain>
    </source>
</reference>
<dbReference type="InterPro" id="IPR053230">
    <property type="entry name" value="Trans_reg_galc"/>
</dbReference>
<dbReference type="SMART" id="SM00906">
    <property type="entry name" value="Fungal_trans"/>
    <property type="match status" value="1"/>
</dbReference>
<gene>
    <name evidence="4" type="ORF">K469DRAFT_69847</name>
</gene>
<evidence type="ECO:0000256" key="2">
    <source>
        <dbReference type="SAM" id="MobiDB-lite"/>
    </source>
</evidence>
<dbReference type="EMBL" id="ML994737">
    <property type="protein sequence ID" value="KAF2175302.1"/>
    <property type="molecule type" value="Genomic_DNA"/>
</dbReference>
<name>A0A6A6DAJ0_9PEZI</name>
<feature type="region of interest" description="Disordered" evidence="2">
    <location>
        <begin position="114"/>
        <end position="153"/>
    </location>
</feature>
<evidence type="ECO:0000259" key="3">
    <source>
        <dbReference type="SMART" id="SM00906"/>
    </source>
</evidence>
<evidence type="ECO:0000256" key="1">
    <source>
        <dbReference type="ARBA" id="ARBA00023242"/>
    </source>
</evidence>
<dbReference type="GO" id="GO:0008270">
    <property type="term" value="F:zinc ion binding"/>
    <property type="evidence" value="ECO:0007669"/>
    <property type="project" value="InterPro"/>
</dbReference>
<organism evidence="4 5">
    <name type="scientific">Zopfia rhizophila CBS 207.26</name>
    <dbReference type="NCBI Taxonomy" id="1314779"/>
    <lineage>
        <taxon>Eukaryota</taxon>
        <taxon>Fungi</taxon>
        <taxon>Dikarya</taxon>
        <taxon>Ascomycota</taxon>
        <taxon>Pezizomycotina</taxon>
        <taxon>Dothideomycetes</taxon>
        <taxon>Dothideomycetes incertae sedis</taxon>
        <taxon>Zopfiaceae</taxon>
        <taxon>Zopfia</taxon>
    </lineage>
</organism>
<feature type="region of interest" description="Disordered" evidence="2">
    <location>
        <begin position="42"/>
        <end position="79"/>
    </location>
</feature>
<feature type="domain" description="Xylanolytic transcriptional activator regulatory" evidence="3">
    <location>
        <begin position="306"/>
        <end position="379"/>
    </location>
</feature>
<keyword evidence="5" id="KW-1185">Reference proteome</keyword>
<feature type="compositionally biased region" description="Acidic residues" evidence="2">
    <location>
        <begin position="51"/>
        <end position="65"/>
    </location>
</feature>
<evidence type="ECO:0000313" key="5">
    <source>
        <dbReference type="Proteomes" id="UP000800200"/>
    </source>
</evidence>
<protein>
    <recommendedName>
        <fullName evidence="3">Xylanolytic transcriptional activator regulatory domain-containing protein</fullName>
    </recommendedName>
</protein>
<proteinExistence type="predicted"/>
<dbReference type="GO" id="GO:0003677">
    <property type="term" value="F:DNA binding"/>
    <property type="evidence" value="ECO:0007669"/>
    <property type="project" value="InterPro"/>
</dbReference>
<dbReference type="GO" id="GO:0006351">
    <property type="term" value="P:DNA-templated transcription"/>
    <property type="evidence" value="ECO:0007669"/>
    <property type="project" value="InterPro"/>
</dbReference>